<evidence type="ECO:0000313" key="2">
    <source>
        <dbReference type="Proteomes" id="UP001175353"/>
    </source>
</evidence>
<proteinExistence type="predicted"/>
<organism evidence="1 2">
    <name type="scientific">Friedmanniomyces endolithicus</name>
    <dbReference type="NCBI Taxonomy" id="329885"/>
    <lineage>
        <taxon>Eukaryota</taxon>
        <taxon>Fungi</taxon>
        <taxon>Dikarya</taxon>
        <taxon>Ascomycota</taxon>
        <taxon>Pezizomycotina</taxon>
        <taxon>Dothideomycetes</taxon>
        <taxon>Dothideomycetidae</taxon>
        <taxon>Mycosphaerellales</taxon>
        <taxon>Teratosphaeriaceae</taxon>
        <taxon>Friedmanniomyces</taxon>
    </lineage>
</organism>
<gene>
    <name evidence="1" type="ORF">LTR91_024403</name>
</gene>
<accession>A0AAN6H0M8</accession>
<evidence type="ECO:0008006" key="3">
    <source>
        <dbReference type="Google" id="ProtNLM"/>
    </source>
</evidence>
<sequence>MADTFLERPLPASQTGTQEHAIALDANKTHLFRLPPELRDLIYDHCIADIKTLRISKNSSTSTLPLAQVSRDIRQEVLPTWHAQWPLTIQTLESEVFNFNFRNLSLFLQHLPPAARHAIAAARKLRVTILLEPRNVVHSEEKHGVLTDWLRDCPPEGLPSCYGFYEFIELVNSEVYTGYCGSVDACGFSERVLREWEAIFAEKE</sequence>
<dbReference type="Proteomes" id="UP001175353">
    <property type="component" value="Unassembled WGS sequence"/>
</dbReference>
<reference evidence="1" key="1">
    <citation type="submission" date="2023-06" db="EMBL/GenBank/DDBJ databases">
        <title>Black Yeasts Isolated from many extreme environments.</title>
        <authorList>
            <person name="Coleine C."/>
            <person name="Stajich J.E."/>
            <person name="Selbmann L."/>
        </authorList>
    </citation>
    <scope>NUCLEOTIDE SEQUENCE</scope>
    <source>
        <strain evidence="1">CCFEE 5200</strain>
    </source>
</reference>
<protein>
    <recommendedName>
        <fullName evidence="3">F-box domain-containing protein</fullName>
    </recommendedName>
</protein>
<dbReference type="AlphaFoldDB" id="A0AAN6H0M8"/>
<dbReference type="EMBL" id="JAUJLE010000612">
    <property type="protein sequence ID" value="KAK0952447.1"/>
    <property type="molecule type" value="Genomic_DNA"/>
</dbReference>
<name>A0AAN6H0M8_9PEZI</name>
<evidence type="ECO:0000313" key="1">
    <source>
        <dbReference type="EMBL" id="KAK0952447.1"/>
    </source>
</evidence>
<comment type="caution">
    <text evidence="1">The sequence shown here is derived from an EMBL/GenBank/DDBJ whole genome shotgun (WGS) entry which is preliminary data.</text>
</comment>
<keyword evidence="2" id="KW-1185">Reference proteome</keyword>